<dbReference type="OMA" id="ADWNIYT"/>
<dbReference type="InParanoid" id="A7TMX6"/>
<organism evidence="2">
    <name type="scientific">Vanderwaltozyma polyspora (strain ATCC 22028 / DSM 70294 / BCRC 21397 / CBS 2163 / NBRC 10782 / NRRL Y-8283 / UCD 57-17)</name>
    <name type="common">Kluyveromyces polysporus</name>
    <dbReference type="NCBI Taxonomy" id="436907"/>
    <lineage>
        <taxon>Eukaryota</taxon>
        <taxon>Fungi</taxon>
        <taxon>Dikarya</taxon>
        <taxon>Ascomycota</taxon>
        <taxon>Saccharomycotina</taxon>
        <taxon>Saccharomycetes</taxon>
        <taxon>Saccharomycetales</taxon>
        <taxon>Saccharomycetaceae</taxon>
        <taxon>Vanderwaltozyma</taxon>
    </lineage>
</organism>
<evidence type="ECO:0000313" key="2">
    <source>
        <dbReference type="Proteomes" id="UP000000267"/>
    </source>
</evidence>
<gene>
    <name evidence="1" type="ORF">Kpol_1051p12</name>
</gene>
<dbReference type="GeneID" id="5544508"/>
<dbReference type="KEGG" id="vpo:Kpol_1051p12"/>
<accession>A7TMX6</accession>
<dbReference type="OrthoDB" id="4138492at2759"/>
<dbReference type="HOGENOM" id="CLU_042082_0_0_1"/>
<dbReference type="RefSeq" id="XP_001644222.1">
    <property type="nucleotide sequence ID" value="XM_001644172.1"/>
</dbReference>
<dbReference type="eggNOG" id="ENOG502QWA5">
    <property type="taxonomic scope" value="Eukaryota"/>
</dbReference>
<dbReference type="Proteomes" id="UP000000267">
    <property type="component" value="Unassembled WGS sequence"/>
</dbReference>
<evidence type="ECO:0000313" key="1">
    <source>
        <dbReference type="EMBL" id="EDO16364.1"/>
    </source>
</evidence>
<proteinExistence type="predicted"/>
<reference evidence="1 2" key="1">
    <citation type="journal article" date="2007" name="Proc. Natl. Acad. Sci. U.S.A.">
        <title>Independent sorting-out of thousands of duplicated gene pairs in two yeast species descended from a whole-genome duplication.</title>
        <authorList>
            <person name="Scannell D.R."/>
            <person name="Frank A.C."/>
            <person name="Conant G.C."/>
            <person name="Byrne K.P."/>
            <person name="Woolfit M."/>
            <person name="Wolfe K.H."/>
        </authorList>
    </citation>
    <scope>NUCLEOTIDE SEQUENCE [LARGE SCALE GENOMIC DNA]</scope>
    <source>
        <strain evidence="2">ATCC 22028 / DSM 70294 / BCRC 21397 / CBS 2163 / NBRC 10782 / NRRL Y-8283 / UCD 57-17</strain>
    </source>
</reference>
<protein>
    <recommendedName>
        <fullName evidence="3">AMP-dependent synthetase/ligase domain-containing protein</fullName>
    </recommendedName>
</protein>
<dbReference type="AlphaFoldDB" id="A7TMX6"/>
<keyword evidence="2" id="KW-1185">Reference proteome</keyword>
<dbReference type="EMBL" id="DS480426">
    <property type="protein sequence ID" value="EDO16364.1"/>
    <property type="molecule type" value="Genomic_DNA"/>
</dbReference>
<dbReference type="FunCoup" id="A7TMX6">
    <property type="interactions" value="43"/>
</dbReference>
<dbReference type="STRING" id="436907.A7TMX6"/>
<name>A7TMX6_VANPO</name>
<sequence>MGMTFWIECLVTLVVVFIATDWFLTSVVFSFKRDLNPIALKEQASISTVRKEKETAHYRNYLVPHGFPLTTGLNLAIGYRHRNGNFADIWSTAMELAKNNSIKFTNYDREYSLPQINGMANQILNMHLANNYKQIGITVSTSTLEGFTISIAAMIGSIKNDLIPHFLSSVPRQKIENVDVLVVNSWNSLKLLNGSESWYKLIIVCESSAERPANLNIDFDVKSWDELIDSYVEQPEFKYTSPEDKSDDMKPFLQVTSPWNDTTSFTQMSIVSSVAAFVRSFPMDKEIQPKDTLMVVGSLADASSSVQIWNKMLGTLLFGASLSFTTKYSVTMDQPTMLVISKEDTLEILKKTIKYADNSFFSRIKLSWSTTLLSEGILTNFAMLNTSESSATLKNLRVVYVVSSIVNAEVASSLTGKIQKRKSMSSTSITTRDMNILRAQLGCRAVSELYCPFLVMGPLSETHYFDYRVLPPSVDTTVSMNGTLATTLEGKLVDTEENPDLDVKSRQGMICIRGFSIGRPVEQERLDKALKLCENYGGGEGWMPLIGVYGLWGNDGCLYVYK</sequence>
<evidence type="ECO:0008006" key="3">
    <source>
        <dbReference type="Google" id="ProtNLM"/>
    </source>
</evidence>
<dbReference type="PhylomeDB" id="A7TMX6"/>